<dbReference type="AlphaFoldDB" id="S4XGZ8"/>
<feature type="transmembrane region" description="Helical" evidence="1">
    <location>
        <begin position="30"/>
        <end position="47"/>
    </location>
</feature>
<evidence type="ECO:0000313" key="3">
    <source>
        <dbReference type="Proteomes" id="UP000014809"/>
    </source>
</evidence>
<dbReference type="Proteomes" id="UP000014809">
    <property type="component" value="Chromosome"/>
</dbReference>
<dbReference type="HOGENOM" id="CLU_108847_1_0_11"/>
<dbReference type="RefSeq" id="WP_020441291.1">
    <property type="nucleotide sequence ID" value="NC_021663.1"/>
</dbReference>
<keyword evidence="1" id="KW-0812">Transmembrane</keyword>
<name>S4XGZ8_9CORY</name>
<dbReference type="KEGG" id="cter:A606_06415"/>
<gene>
    <name evidence="2" type="ORF">A606_06415</name>
</gene>
<protein>
    <submittedName>
        <fullName evidence="2">Uncharacterized protein</fullName>
    </submittedName>
</protein>
<dbReference type="STRING" id="1200352.A606_06415"/>
<dbReference type="PATRIC" id="fig|1200352.3.peg.1305"/>
<evidence type="ECO:0000256" key="1">
    <source>
        <dbReference type="SAM" id="Phobius"/>
    </source>
</evidence>
<evidence type="ECO:0000313" key="2">
    <source>
        <dbReference type="EMBL" id="AGP30930.1"/>
    </source>
</evidence>
<keyword evidence="1" id="KW-1133">Transmembrane helix</keyword>
<proteinExistence type="predicted"/>
<dbReference type="EMBL" id="CP003696">
    <property type="protein sequence ID" value="AGP30930.1"/>
    <property type="molecule type" value="Genomic_DNA"/>
</dbReference>
<feature type="transmembrane region" description="Helical" evidence="1">
    <location>
        <begin position="7"/>
        <end position="24"/>
    </location>
</feature>
<keyword evidence="3" id="KW-1185">Reference proteome</keyword>
<reference evidence="2 3" key="1">
    <citation type="submission" date="2012-06" db="EMBL/GenBank/DDBJ databases">
        <title>Complete genome sequence of Corynebacterium terpenotabidum Y-11 (=DSM 44721).</title>
        <authorList>
            <person name="Ruckert C."/>
            <person name="Albersmeier A."/>
            <person name="Al-Dilaimi A."/>
            <person name="Szczepanowski R."/>
            <person name="Kalinowski J."/>
        </authorList>
    </citation>
    <scope>NUCLEOTIDE SEQUENCE [LARGE SCALE GENOMIC DNA]</scope>
    <source>
        <strain evidence="2 3">Y-11</strain>
    </source>
</reference>
<accession>S4XGZ8</accession>
<sequence length="169" mass="18463">MGRGGTSAICLVLGGVATVVLLLIHRFGYPGILASAALVIGTGLLLLRRDSERELRALRRSIGHSASDISRVLDSWHDFHHSGAPEHVRDRVSHRPRLLNPDCGVESVRHFHDSAQSAADFLHGLPERVQGCTTVSALTSLLHETDVHAAHLDALWIRARQDARTLDLN</sequence>
<organism evidence="2 3">
    <name type="scientific">Corynebacterium terpenotabidum Y-11</name>
    <dbReference type="NCBI Taxonomy" id="1200352"/>
    <lineage>
        <taxon>Bacteria</taxon>
        <taxon>Bacillati</taxon>
        <taxon>Actinomycetota</taxon>
        <taxon>Actinomycetes</taxon>
        <taxon>Mycobacteriales</taxon>
        <taxon>Corynebacteriaceae</taxon>
        <taxon>Corynebacterium</taxon>
    </lineage>
</organism>
<keyword evidence="1" id="KW-0472">Membrane</keyword>